<organism evidence="2 3">
    <name type="scientific">Sulfuracidifex metallicus DSM 6482 = JCM 9184</name>
    <dbReference type="NCBI Taxonomy" id="523847"/>
    <lineage>
        <taxon>Archaea</taxon>
        <taxon>Thermoproteota</taxon>
        <taxon>Thermoprotei</taxon>
        <taxon>Sulfolobales</taxon>
        <taxon>Sulfolobaceae</taxon>
        <taxon>Sulfuracidifex</taxon>
    </lineage>
</organism>
<gene>
    <name evidence="2" type="ORF">GC250_10335</name>
</gene>
<dbReference type="AlphaFoldDB" id="A0A6A9QNU8"/>
<sequence length="277" mass="30431">MDSTKIRMLTVLSDNFSSTIIPPLLGEWGFSAYLETEDVKILYDVGNSGIPVLHNAEKLGIRLEQVDYVVLSHGHLDHTGGLGNSKLLRKLEGKVLVAHPSIFEKKFLNWSGKLQYIGLPLTVDEMERKFHLILTKKPVELSKGVYFSGEVKRYGYDEYVSGLFKVSNDGVVEDHMSDDAALYVKTSEGTVILTGCGHSGILNIMNHAKEVMNDKIYAAIGGFHLLSSSRDHVEKVTTELMNNVTKIGPAHCSGNVIKSIVGSDSKRWIDAGVGKGL</sequence>
<dbReference type="Gene3D" id="3.60.15.10">
    <property type="entry name" value="Ribonuclease Z/Hydroxyacylglutathione hydrolase-like"/>
    <property type="match status" value="1"/>
</dbReference>
<dbReference type="RefSeq" id="WP_054838866.1">
    <property type="nucleotide sequence ID" value="NZ_BBBY01000022.1"/>
</dbReference>
<feature type="domain" description="Metallo-beta-lactamase" evidence="1">
    <location>
        <begin position="31"/>
        <end position="195"/>
    </location>
</feature>
<dbReference type="GO" id="GO:0016787">
    <property type="term" value="F:hydrolase activity"/>
    <property type="evidence" value="ECO:0007669"/>
    <property type="project" value="UniProtKB-KW"/>
</dbReference>
<dbReference type="InterPro" id="IPR052926">
    <property type="entry name" value="Metallo-beta-lactamase_dom"/>
</dbReference>
<dbReference type="InterPro" id="IPR001279">
    <property type="entry name" value="Metallo-B-lactamas"/>
</dbReference>
<evidence type="ECO:0000259" key="1">
    <source>
        <dbReference type="Pfam" id="PF00753"/>
    </source>
</evidence>
<reference evidence="2 3" key="1">
    <citation type="submission" date="2019-10" db="EMBL/GenBank/DDBJ databases">
        <title>Sequencing and Assembly of Multiple Reported Metal-Biooxidizing Members of the Extremely Thermoacidophilic Archaeal Family Sulfolobaceae.</title>
        <authorList>
            <person name="Counts J.A."/>
            <person name="Kelly R.M."/>
        </authorList>
    </citation>
    <scope>NUCLEOTIDE SEQUENCE [LARGE SCALE GENOMIC DNA]</scope>
    <source>
        <strain evidence="2 3">DSM 6482</strain>
    </source>
</reference>
<dbReference type="OrthoDB" id="7773at2157"/>
<dbReference type="PANTHER" id="PTHR13754">
    <property type="entry name" value="METALLO-BETA-LACTAMASE SUPERFAMILY PROTEIN"/>
    <property type="match status" value="1"/>
</dbReference>
<dbReference type="InterPro" id="IPR041712">
    <property type="entry name" value="DHPS-like_MBL-fold"/>
</dbReference>
<dbReference type="Proteomes" id="UP000470772">
    <property type="component" value="Unassembled WGS sequence"/>
</dbReference>
<dbReference type="SUPFAM" id="SSF56281">
    <property type="entry name" value="Metallo-hydrolase/oxidoreductase"/>
    <property type="match status" value="1"/>
</dbReference>
<evidence type="ECO:0000313" key="3">
    <source>
        <dbReference type="Proteomes" id="UP000470772"/>
    </source>
</evidence>
<keyword evidence="2" id="KW-0378">Hydrolase</keyword>
<comment type="caution">
    <text evidence="2">The sequence shown here is derived from an EMBL/GenBank/DDBJ whole genome shotgun (WGS) entry which is preliminary data.</text>
</comment>
<dbReference type="GO" id="GO:0016740">
    <property type="term" value="F:transferase activity"/>
    <property type="evidence" value="ECO:0007669"/>
    <property type="project" value="TreeGrafter"/>
</dbReference>
<dbReference type="CDD" id="cd07713">
    <property type="entry name" value="DHPS-like_MBL-fold"/>
    <property type="match status" value="1"/>
</dbReference>
<keyword evidence="3" id="KW-1185">Reference proteome</keyword>
<dbReference type="EMBL" id="WGGD01000005">
    <property type="protein sequence ID" value="MUN29819.1"/>
    <property type="molecule type" value="Genomic_DNA"/>
</dbReference>
<protein>
    <submittedName>
        <fullName evidence="2">MBL fold metallo-hydrolase</fullName>
    </submittedName>
</protein>
<proteinExistence type="predicted"/>
<name>A0A6A9QNU8_SULME</name>
<dbReference type="Pfam" id="PF00753">
    <property type="entry name" value="Lactamase_B"/>
    <property type="match status" value="1"/>
</dbReference>
<accession>A0A6A9QNU8</accession>
<evidence type="ECO:0000313" key="2">
    <source>
        <dbReference type="EMBL" id="MUN29819.1"/>
    </source>
</evidence>
<dbReference type="PANTHER" id="PTHR13754:SF13">
    <property type="entry name" value="METALLO-BETA-LACTAMASE SUPERFAMILY PROTEIN (AFU_ORTHOLOGUE AFUA_3G07630)"/>
    <property type="match status" value="1"/>
</dbReference>
<dbReference type="InterPro" id="IPR036866">
    <property type="entry name" value="RibonucZ/Hydroxyglut_hydro"/>
</dbReference>